<proteinExistence type="predicted"/>
<dbReference type="Proteomes" id="UP000824533">
    <property type="component" value="Linkage Group LG13"/>
</dbReference>
<dbReference type="EMBL" id="CM034399">
    <property type="protein sequence ID" value="KAJ0176877.1"/>
    <property type="molecule type" value="Genomic_DNA"/>
</dbReference>
<reference evidence="1 2" key="1">
    <citation type="journal article" date="2021" name="Front. Genet.">
        <title>Chromosome-Level Genome Assembly Reveals Significant Gene Expansion in the Toll and IMD Signaling Pathways of Dendrolimus kikuchii.</title>
        <authorList>
            <person name="Zhou J."/>
            <person name="Wu P."/>
            <person name="Xiong Z."/>
            <person name="Liu N."/>
            <person name="Zhao N."/>
            <person name="Ji M."/>
            <person name="Qiu Y."/>
            <person name="Yang B."/>
        </authorList>
    </citation>
    <scope>NUCLEOTIDE SEQUENCE [LARGE SCALE GENOMIC DNA]</scope>
    <source>
        <strain evidence="1">Ann1</strain>
    </source>
</reference>
<evidence type="ECO:0000313" key="1">
    <source>
        <dbReference type="EMBL" id="KAJ0176877.1"/>
    </source>
</evidence>
<name>A0ACC1D013_9NEOP</name>
<evidence type="ECO:0000313" key="2">
    <source>
        <dbReference type="Proteomes" id="UP000824533"/>
    </source>
</evidence>
<gene>
    <name evidence="1" type="ORF">K1T71_008056</name>
</gene>
<accession>A0ACC1D013</accession>
<protein>
    <submittedName>
        <fullName evidence="1">Uncharacterized protein</fullName>
    </submittedName>
</protein>
<keyword evidence="2" id="KW-1185">Reference proteome</keyword>
<sequence length="725" mass="82384">MKIKKILLVAFLSIFGGVSCKLKDGYTVDFRSAFDQDLYEAVDAALCREQLAFLANHSLALQFMDASGKLPSGILKGNVNDFGDYHQCLDISHHINNMDIQGKYCTIILPLDQELPSLPTWPEWPEWPEWPDWPEWPELPEIIWPEPDNDTVQIVERFAALRHNAHAIAGLGEPVDNRIFPMAITATAGATFAICIPKPCTVNQAVEFIQEEIPFLNVSFNEYFCRLPNDKPYSAADITATVIFGLLAVIIIISTCYDLGYKFIFKEKSRVNALYTSFSIYTNTKRFLTFNSAPGALECVDGIRAISMFWVIIAHTYCLTLLAFIHNLAEALEWLVKFSSTWITAAPITVDTFFTLSGILAVYTTVGKISKTRFIRTIHLYYLNRLFRTLPLLATVILLQASAFNHISDGPFWQNVAHATENCRTYWWSSLLFIQNYINPLEICLAQTWYLSVDIQLYIISPLIMVFLFGSQIFAWGALSCFVLAALTTSTAYSFIYNFSAALANPSRISEFSDYIETYYINTLTRAAPFCVGMVYGYILHLCRNRKIRISKLYVTVLWISSVLLMGFCIFSMYFVMQVDHDAQIFDNFLNAYMRAMWATALGWLIFACVHGYGGPINWFLSLKIWKLPARLSYAMYLIHFPIMMSANGTWLKTYYFSDGANIYRFMGDITITIIAAFILSICIDAPFSTLQKLLLGGGKKPEKPKVTPRPNIVIEDEKYIKTSL</sequence>
<comment type="caution">
    <text evidence="1">The sequence shown here is derived from an EMBL/GenBank/DDBJ whole genome shotgun (WGS) entry which is preliminary data.</text>
</comment>
<organism evidence="1 2">
    <name type="scientific">Dendrolimus kikuchii</name>
    <dbReference type="NCBI Taxonomy" id="765133"/>
    <lineage>
        <taxon>Eukaryota</taxon>
        <taxon>Metazoa</taxon>
        <taxon>Ecdysozoa</taxon>
        <taxon>Arthropoda</taxon>
        <taxon>Hexapoda</taxon>
        <taxon>Insecta</taxon>
        <taxon>Pterygota</taxon>
        <taxon>Neoptera</taxon>
        <taxon>Endopterygota</taxon>
        <taxon>Lepidoptera</taxon>
        <taxon>Glossata</taxon>
        <taxon>Ditrysia</taxon>
        <taxon>Bombycoidea</taxon>
        <taxon>Lasiocampidae</taxon>
        <taxon>Dendrolimus</taxon>
    </lineage>
</organism>